<organism evidence="1 2">
    <name type="scientific">Candidatus Harrisonbacteria bacterium CG10_big_fil_rev_8_21_14_0_10_42_17</name>
    <dbReference type="NCBI Taxonomy" id="1974584"/>
    <lineage>
        <taxon>Bacteria</taxon>
        <taxon>Candidatus Harrisoniibacteriota</taxon>
    </lineage>
</organism>
<comment type="caution">
    <text evidence="1">The sequence shown here is derived from an EMBL/GenBank/DDBJ whole genome shotgun (WGS) entry which is preliminary data.</text>
</comment>
<dbReference type="AlphaFoldDB" id="A0A2M6WIU0"/>
<dbReference type="EMBL" id="PFBA01000012">
    <property type="protein sequence ID" value="PIT92712.1"/>
    <property type="molecule type" value="Genomic_DNA"/>
</dbReference>
<gene>
    <name evidence="1" type="ORF">COU08_00930</name>
</gene>
<sequence length="641" mass="69063">MKAFFRTLFILLLTLQVFFGSLPGLFSLQRAHAVVPVLDSAVVTALGDIAATVAENAAANTEDAIVDNEGVIVQNASLLQILYEWAESFVLQRLKKQLLDALVDSVIQYVQGNGEAKFVVDWRGLIQEAGDQAFSSFVEAVNLDFLCEPFRFDVGLALNLNLPRFNVPTFADPRGRAACTLDDVVGNITDFHEDFRNGSWAAYMSTVKRENNFFGVMAMANAEILNLQEKESASVLQQALSGLGFLGTVDCQKDSEGRCILGTEIVTTPGQTIAGLVGNTLGTDYDFIINADQLSEYVSAIVDAIANRLIQSAEQGLLGVSSSNSSPGGSFTSGGDPDDVCDGLTPGTPLYISCRENSESGGDNYNAQVTQFLENGQNARDEFIKAEFAYKRLAQSPIPTLLDRYISRVDTIVASVGFVGNPPVNFPSSSPYLNNCSASQGVAIGNALQRERTDATQDIGNFISILDNVITPPLAIDPSDTGEVTFENLFEEIDALPESGDAGYPDFAALNRIRSRYQRIAELGPARQRRINAESLEEFYREGPELDDIENDLQGCLERQPIADLKINGSDTNITVPLNSTLTVQWDGTGGATACSVTPGGFTGTNGTQNVQITQPRVQFNLSCQNASGRQAVDAITVTAQ</sequence>
<proteinExistence type="predicted"/>
<protein>
    <submittedName>
        <fullName evidence="1">Uncharacterized protein</fullName>
    </submittedName>
</protein>
<dbReference type="Proteomes" id="UP000228635">
    <property type="component" value="Unassembled WGS sequence"/>
</dbReference>
<name>A0A2M6WIU0_9BACT</name>
<accession>A0A2M6WIU0</accession>
<reference evidence="2" key="1">
    <citation type="submission" date="2017-09" db="EMBL/GenBank/DDBJ databases">
        <title>Depth-based differentiation of microbial function through sediment-hosted aquifers and enrichment of novel symbionts in the deep terrestrial subsurface.</title>
        <authorList>
            <person name="Probst A.J."/>
            <person name="Ladd B."/>
            <person name="Jarett J.K."/>
            <person name="Geller-Mcgrath D.E."/>
            <person name="Sieber C.M.K."/>
            <person name="Emerson J.B."/>
            <person name="Anantharaman K."/>
            <person name="Thomas B.C."/>
            <person name="Malmstrom R."/>
            <person name="Stieglmeier M."/>
            <person name="Klingl A."/>
            <person name="Woyke T."/>
            <person name="Ryan C.M."/>
            <person name="Banfield J.F."/>
        </authorList>
    </citation>
    <scope>NUCLEOTIDE SEQUENCE [LARGE SCALE GENOMIC DNA]</scope>
</reference>
<evidence type="ECO:0000313" key="1">
    <source>
        <dbReference type="EMBL" id="PIT92712.1"/>
    </source>
</evidence>
<evidence type="ECO:0000313" key="2">
    <source>
        <dbReference type="Proteomes" id="UP000228635"/>
    </source>
</evidence>